<evidence type="ECO:0000313" key="21">
    <source>
        <dbReference type="EMBL" id="CUN98535.1"/>
    </source>
</evidence>
<evidence type="ECO:0000256" key="7">
    <source>
        <dbReference type="ARBA" id="ARBA00022605"/>
    </source>
</evidence>
<dbReference type="EC" id="1.1.1.3" evidence="5 18"/>
<keyword evidence="12" id="KW-0520">NAD</keyword>
<dbReference type="Gene3D" id="3.30.360.10">
    <property type="entry name" value="Dihydrodipicolinate Reductase, domain 2"/>
    <property type="match status" value="1"/>
</dbReference>
<keyword evidence="7 18" id="KW-0028">Amino-acid biosynthesis</keyword>
<dbReference type="InterPro" id="IPR019811">
    <property type="entry name" value="HDH_CS"/>
</dbReference>
<evidence type="ECO:0000256" key="17">
    <source>
        <dbReference type="PIRSR" id="PIRSR000098-2"/>
    </source>
</evidence>
<dbReference type="GO" id="GO:0009088">
    <property type="term" value="P:threonine biosynthetic process"/>
    <property type="evidence" value="ECO:0007669"/>
    <property type="project" value="UniProtKB-UniPathway"/>
</dbReference>
<evidence type="ECO:0000256" key="11">
    <source>
        <dbReference type="ARBA" id="ARBA00023002"/>
    </source>
</evidence>
<evidence type="ECO:0000256" key="8">
    <source>
        <dbReference type="ARBA" id="ARBA00022697"/>
    </source>
</evidence>
<evidence type="ECO:0000256" key="6">
    <source>
        <dbReference type="ARBA" id="ARBA00013376"/>
    </source>
</evidence>
<evidence type="ECO:0000256" key="9">
    <source>
        <dbReference type="ARBA" id="ARBA00022723"/>
    </source>
</evidence>
<evidence type="ECO:0000256" key="4">
    <source>
        <dbReference type="ARBA" id="ARBA00006753"/>
    </source>
</evidence>
<keyword evidence="9" id="KW-0479">Metal-binding</keyword>
<comment type="pathway">
    <text evidence="2 18">Amino-acid biosynthesis; L-threonine biosynthesis; L-threonine from L-aspartate: step 3/5.</text>
</comment>
<dbReference type="OrthoDB" id="9808167at2"/>
<evidence type="ECO:0000256" key="2">
    <source>
        <dbReference type="ARBA" id="ARBA00005056"/>
    </source>
</evidence>
<dbReference type="RefSeq" id="WP_055162438.1">
    <property type="nucleotide sequence ID" value="NZ_CABIWZ010000018.1"/>
</dbReference>
<feature type="binding site" evidence="17">
    <location>
        <begin position="10"/>
        <end position="17"/>
    </location>
    <ligand>
        <name>NADP(+)</name>
        <dbReference type="ChEBI" id="CHEBI:58349"/>
    </ligand>
</feature>
<keyword evidence="22" id="KW-1185">Reference proteome</keyword>
<evidence type="ECO:0000256" key="10">
    <source>
        <dbReference type="ARBA" id="ARBA00022857"/>
    </source>
</evidence>
<dbReference type="SUPFAM" id="SSF55347">
    <property type="entry name" value="Glyceraldehyde-3-phosphate dehydrogenase-like, C-terminal domain"/>
    <property type="match status" value="1"/>
</dbReference>
<evidence type="ECO:0000256" key="5">
    <source>
        <dbReference type="ARBA" id="ARBA00013213"/>
    </source>
</evidence>
<dbReference type="GeneID" id="83708758"/>
<sequence>MEKVIKIGLLGSGTVGSGVIQVLEMNRPQITERVGTPIEIKTVLVRDVKKPRPQLGHLHLTDKIEDILEDPEIDVVVELMGGIHPAREYMLRAMEAGKSVVTANKDVVAQFGKDMFAMAEEKDVDFRFEASVGGGIPIITPLKQCLTANRITEILGIVNGTTNYMLTKMTECGADYDTVLKEAQAKGYAEANPSADVDGLDAARKAAILSSLAFNTRVQLEDVSVEGITKITPDDIEYAKDLGYVIKLLAVGKDSDENGVDVRVHPVFLPKTHPLASVNGVYNAIFVRGNAIGEAMFYGQGAGSLPTASAVISDIIDVARDILNRTFGHVRCTCYEQKKLCPLEATSSSYYVRLLVDDKPGVLGAIATAFGDAGVSLKSVIQTRRNVVDHAEIVAITHLVEHERIEKALKALRELPVVDEIRNVIRVENEERG</sequence>
<dbReference type="Proteomes" id="UP000095546">
    <property type="component" value="Unassembled WGS sequence"/>
</dbReference>
<dbReference type="AlphaFoldDB" id="A0A174BFM9"/>
<dbReference type="Gene3D" id="3.40.50.720">
    <property type="entry name" value="NAD(P)-binding Rossmann-like Domain"/>
    <property type="match status" value="1"/>
</dbReference>
<proteinExistence type="inferred from homology"/>
<dbReference type="GO" id="GO:0009086">
    <property type="term" value="P:methionine biosynthetic process"/>
    <property type="evidence" value="ECO:0007669"/>
    <property type="project" value="UniProtKB-KW"/>
</dbReference>
<keyword evidence="14 18" id="KW-0486">Methionine biosynthesis</keyword>
<dbReference type="Pfam" id="PF01842">
    <property type="entry name" value="ACT"/>
    <property type="match status" value="1"/>
</dbReference>
<comment type="catalytic activity">
    <reaction evidence="15">
        <text>L-homoserine + NADP(+) = L-aspartate 4-semialdehyde + NADPH + H(+)</text>
        <dbReference type="Rhea" id="RHEA:15761"/>
        <dbReference type="ChEBI" id="CHEBI:15378"/>
        <dbReference type="ChEBI" id="CHEBI:57476"/>
        <dbReference type="ChEBI" id="CHEBI:57783"/>
        <dbReference type="ChEBI" id="CHEBI:58349"/>
        <dbReference type="ChEBI" id="CHEBI:537519"/>
        <dbReference type="EC" id="1.1.1.3"/>
    </reaction>
    <physiologicalReaction direction="right-to-left" evidence="15">
        <dbReference type="Rhea" id="RHEA:15763"/>
    </physiologicalReaction>
</comment>
<keyword evidence="13" id="KW-0915">Sodium</keyword>
<evidence type="ECO:0000256" key="12">
    <source>
        <dbReference type="ARBA" id="ARBA00023027"/>
    </source>
</evidence>
<dbReference type="EMBL" id="CYYU01000018">
    <property type="protein sequence ID" value="CUN98535.1"/>
    <property type="molecule type" value="Genomic_DNA"/>
</dbReference>
<dbReference type="InterPro" id="IPR002912">
    <property type="entry name" value="ACT_dom"/>
</dbReference>
<dbReference type="FunFam" id="3.40.50.720:FF:000062">
    <property type="entry name" value="Homoserine dehydrogenase"/>
    <property type="match status" value="1"/>
</dbReference>
<evidence type="ECO:0000256" key="3">
    <source>
        <dbReference type="ARBA" id="ARBA00005062"/>
    </source>
</evidence>
<dbReference type="InterPro" id="IPR045865">
    <property type="entry name" value="ACT-like_dom_sf"/>
</dbReference>
<dbReference type="Gene3D" id="3.30.70.260">
    <property type="match status" value="1"/>
</dbReference>
<accession>A0A174BFM9</accession>
<dbReference type="InterPro" id="IPR016204">
    <property type="entry name" value="HDH"/>
</dbReference>
<evidence type="ECO:0000256" key="1">
    <source>
        <dbReference type="ARBA" id="ARBA00001920"/>
    </source>
</evidence>
<comment type="cofactor">
    <cofactor evidence="1">
        <name>a metal cation</name>
        <dbReference type="ChEBI" id="CHEBI:25213"/>
    </cofactor>
</comment>
<comment type="similarity">
    <text evidence="4 19">Belongs to the homoserine dehydrogenase family.</text>
</comment>
<evidence type="ECO:0000256" key="15">
    <source>
        <dbReference type="ARBA" id="ARBA00048841"/>
    </source>
</evidence>
<feature type="binding site" evidence="17">
    <location>
        <position position="105"/>
    </location>
    <ligand>
        <name>NADPH</name>
        <dbReference type="ChEBI" id="CHEBI:57783"/>
    </ligand>
</feature>
<dbReference type="InterPro" id="IPR005106">
    <property type="entry name" value="Asp/hSer_DH_NAD-bd"/>
</dbReference>
<evidence type="ECO:0000256" key="13">
    <source>
        <dbReference type="ARBA" id="ARBA00023053"/>
    </source>
</evidence>
<keyword evidence="10 17" id="KW-0521">NADP</keyword>
<name>A0A174BFM9_9FIRM</name>
<feature type="domain" description="ACT" evidence="20">
    <location>
        <begin position="351"/>
        <end position="426"/>
    </location>
</feature>
<evidence type="ECO:0000256" key="18">
    <source>
        <dbReference type="RuleBase" id="RU000579"/>
    </source>
</evidence>
<dbReference type="STRING" id="187979.ERS852385_01848"/>
<feature type="active site" description="Proton donor" evidence="16">
    <location>
        <position position="205"/>
    </location>
</feature>
<dbReference type="FunFam" id="3.30.360.10:FF:000005">
    <property type="entry name" value="Homoserine dehydrogenase"/>
    <property type="match status" value="1"/>
</dbReference>
<reference evidence="21 22" key="1">
    <citation type="submission" date="2015-09" db="EMBL/GenBank/DDBJ databases">
        <authorList>
            <consortium name="Pathogen Informatics"/>
        </authorList>
    </citation>
    <scope>NUCLEOTIDE SEQUENCE [LARGE SCALE GENOMIC DNA]</scope>
    <source>
        <strain evidence="21 22">2789STDY5608828</strain>
    </source>
</reference>
<dbReference type="NCBIfam" id="NF004976">
    <property type="entry name" value="PRK06349.1"/>
    <property type="match status" value="1"/>
</dbReference>
<evidence type="ECO:0000259" key="20">
    <source>
        <dbReference type="PROSITE" id="PS51671"/>
    </source>
</evidence>
<dbReference type="GO" id="GO:0050661">
    <property type="term" value="F:NADP binding"/>
    <property type="evidence" value="ECO:0007669"/>
    <property type="project" value="InterPro"/>
</dbReference>
<evidence type="ECO:0000256" key="14">
    <source>
        <dbReference type="ARBA" id="ARBA00023167"/>
    </source>
</evidence>
<dbReference type="GO" id="GO:0004412">
    <property type="term" value="F:homoserine dehydrogenase activity"/>
    <property type="evidence" value="ECO:0007669"/>
    <property type="project" value="UniProtKB-EC"/>
</dbReference>
<dbReference type="PIRSF" id="PIRSF000098">
    <property type="entry name" value="Homoser_dehydrog"/>
    <property type="match status" value="1"/>
</dbReference>
<dbReference type="eggNOG" id="COG0460">
    <property type="taxonomic scope" value="Bacteria"/>
</dbReference>
<dbReference type="PANTHER" id="PTHR43331:SF1">
    <property type="entry name" value="HOMOSERINE DEHYDROGENASE"/>
    <property type="match status" value="1"/>
</dbReference>
<dbReference type="UniPathway" id="UPA00051">
    <property type="reaction ID" value="UER00465"/>
</dbReference>
<dbReference type="GO" id="GO:0046872">
    <property type="term" value="F:metal ion binding"/>
    <property type="evidence" value="ECO:0007669"/>
    <property type="project" value="UniProtKB-KW"/>
</dbReference>
<evidence type="ECO:0000256" key="19">
    <source>
        <dbReference type="RuleBase" id="RU004171"/>
    </source>
</evidence>
<dbReference type="PROSITE" id="PS51671">
    <property type="entry name" value="ACT"/>
    <property type="match status" value="1"/>
</dbReference>
<dbReference type="PROSITE" id="PS01042">
    <property type="entry name" value="HOMOSER_DHGENASE"/>
    <property type="match status" value="1"/>
</dbReference>
<evidence type="ECO:0000256" key="16">
    <source>
        <dbReference type="PIRSR" id="PIRSR000098-1"/>
    </source>
</evidence>
<organism evidence="21 22">
    <name type="scientific">Mitsuokella jalaludinii</name>
    <dbReference type="NCBI Taxonomy" id="187979"/>
    <lineage>
        <taxon>Bacteria</taxon>
        <taxon>Bacillati</taxon>
        <taxon>Bacillota</taxon>
        <taxon>Negativicutes</taxon>
        <taxon>Selenomonadales</taxon>
        <taxon>Selenomonadaceae</taxon>
        <taxon>Mitsuokella</taxon>
    </lineage>
</organism>
<dbReference type="InterPro" id="IPR036291">
    <property type="entry name" value="NAD(P)-bd_dom_sf"/>
</dbReference>
<dbReference type="Pfam" id="PF00742">
    <property type="entry name" value="Homoserine_dh"/>
    <property type="match status" value="1"/>
</dbReference>
<feature type="binding site" evidence="17">
    <location>
        <position position="190"/>
    </location>
    <ligand>
        <name>L-homoserine</name>
        <dbReference type="ChEBI" id="CHEBI:57476"/>
    </ligand>
</feature>
<dbReference type="CDD" id="cd04881">
    <property type="entry name" value="ACT_HSDH-Hom"/>
    <property type="match status" value="1"/>
</dbReference>
<dbReference type="Pfam" id="PF03447">
    <property type="entry name" value="NAD_binding_3"/>
    <property type="match status" value="1"/>
</dbReference>
<keyword evidence="11 18" id="KW-0560">Oxidoreductase</keyword>
<dbReference type="SUPFAM" id="SSF51735">
    <property type="entry name" value="NAD(P)-binding Rossmann-fold domains"/>
    <property type="match status" value="1"/>
</dbReference>
<gene>
    <name evidence="21" type="primary">hom</name>
    <name evidence="21" type="ORF">ERS852385_01848</name>
</gene>
<dbReference type="SUPFAM" id="SSF55021">
    <property type="entry name" value="ACT-like"/>
    <property type="match status" value="1"/>
</dbReference>
<dbReference type="PANTHER" id="PTHR43331">
    <property type="entry name" value="HOMOSERINE DEHYDROGENASE"/>
    <property type="match status" value="1"/>
</dbReference>
<dbReference type="InterPro" id="IPR001342">
    <property type="entry name" value="HDH_cat"/>
</dbReference>
<keyword evidence="8 18" id="KW-0791">Threonine biosynthesis</keyword>
<evidence type="ECO:0000313" key="22">
    <source>
        <dbReference type="Proteomes" id="UP000095546"/>
    </source>
</evidence>
<comment type="pathway">
    <text evidence="3 18">Amino-acid biosynthesis; L-methionine biosynthesis via de novo pathway; L-homoserine from L-aspartate: step 3/3.</text>
</comment>
<dbReference type="UniPathway" id="UPA00050">
    <property type="reaction ID" value="UER00063"/>
</dbReference>
<protein>
    <recommendedName>
        <fullName evidence="6 18">Homoserine dehydrogenase</fullName>
        <ecNumber evidence="5 18">1.1.1.3</ecNumber>
    </recommendedName>
</protein>